<comment type="catalytic activity">
    <reaction evidence="1">
        <text>Hydrolysis of terminal, non-reducing beta-D-mannose residues in beta-D-mannosides.</text>
        <dbReference type="EC" id="3.2.1.25"/>
    </reaction>
</comment>
<dbReference type="SUPFAM" id="SSF51445">
    <property type="entry name" value="(Trans)glycosidases"/>
    <property type="match status" value="1"/>
</dbReference>
<dbReference type="Pfam" id="PF22666">
    <property type="entry name" value="Glyco_hydro_2_N2"/>
    <property type="match status" value="1"/>
</dbReference>
<dbReference type="Gene3D" id="2.60.120.260">
    <property type="entry name" value="Galactose-binding domain-like"/>
    <property type="match status" value="1"/>
</dbReference>
<feature type="domain" description="Beta-mannosidase-like galactose-binding" evidence="5">
    <location>
        <begin position="21"/>
        <end position="171"/>
    </location>
</feature>
<dbReference type="InterPro" id="IPR017853">
    <property type="entry name" value="GH"/>
</dbReference>
<dbReference type="Gene3D" id="3.20.20.80">
    <property type="entry name" value="Glycosidases"/>
    <property type="match status" value="1"/>
</dbReference>
<dbReference type="Proteomes" id="UP001217417">
    <property type="component" value="Unassembled WGS sequence"/>
</dbReference>
<evidence type="ECO:0000256" key="4">
    <source>
        <dbReference type="ARBA" id="ARBA00023295"/>
    </source>
</evidence>
<dbReference type="InterPro" id="IPR050887">
    <property type="entry name" value="Beta-mannosidase_GH2"/>
</dbReference>
<dbReference type="InterPro" id="IPR013783">
    <property type="entry name" value="Ig-like_fold"/>
</dbReference>
<dbReference type="InterPro" id="IPR008979">
    <property type="entry name" value="Galactose-bd-like_sf"/>
</dbReference>
<dbReference type="PANTHER" id="PTHR43730:SF1">
    <property type="entry name" value="BETA-MANNOSIDASE"/>
    <property type="match status" value="1"/>
</dbReference>
<sequence length="744" mass="85261">MSTADTTELVTDKWKQCSHSRATTQIHPDLIDAGLIADPFVDLNEQTVQWVGEADWEYQTTFTYSSGAKFTDLVFEGLDTFASVFINDVKILETQNMFHWHRIPVQNLLNDGDNTLRIYFFSALLRARELEESHKPMPLWNGESCRFYIRKAQYHFGWDWGPVLLTCGPYKEVKLETYDATITDLSVLFEISEALDVAYATETKIKLKEPELWYPHKYGPQPLYHFRVKSYTASDRELVELSKSVGLRRARVVQRPLVDQPGTSFYFEINNIPMFAAGSNWIPAHNFHTVLTKQDYYNWIKLAVDGNQDKLRVWGGGIYELDIFYQLCDRFGIFVWQDLMFECGLYPCTPELAKSVTIEAEQQVRRLRNYCSVVIYAGNNEDYKLAESLNIQWDPDRKDGVAESDFPGREYYEKIIPSASTSDSTVGDIHQWNVWHGTQEKYQNWSQIGGRFISEFGMLAFPNIETIKSCVTNICQQYPQSEVLDQHDKAFGFERRLALYVMENIKIDSLDLESRTYATQLMQAECLAYAYRCWRREWKGKGKEYIAGALVWQINDCWPTISWSVCDFYRRPKLAYYAIKRESAALTLGIYRNQTTEDGQHIKRLGAETGTAHVYGKQCFAVDVWGVNSSLLPVQGVLIVEFVEVLSGRKVFGSKQNPTQFLTDISVPADRHTAVIAEVTEDSVVAVSTNFLVKGVALHVPGTTFETFDDNGFDVFEGDNIIVKAAGNVVKGTAVTVEYYERKK</sequence>
<evidence type="ECO:0000313" key="6">
    <source>
        <dbReference type="EMBL" id="KAJ8100523.1"/>
    </source>
</evidence>
<keyword evidence="3 6" id="KW-0378">Hydrolase</keyword>
<dbReference type="AlphaFoldDB" id="A0AAD7VSN5"/>
<reference evidence="6" key="1">
    <citation type="submission" date="2023-03" db="EMBL/GenBank/DDBJ databases">
        <title>Near-Complete genome sequence of Lipomyces tetrasporous NRRL Y-64009, an oleaginous yeast capable of growing on lignocellulosic hydrolysates.</title>
        <authorList>
            <consortium name="Lawrence Berkeley National Laboratory"/>
            <person name="Jagtap S.S."/>
            <person name="Liu J.-J."/>
            <person name="Walukiewicz H.E."/>
            <person name="Pangilinan J."/>
            <person name="Lipzen A."/>
            <person name="Ahrendt S."/>
            <person name="Koriabine M."/>
            <person name="Cobaugh K."/>
            <person name="Salamov A."/>
            <person name="Yoshinaga Y."/>
            <person name="Ng V."/>
            <person name="Daum C."/>
            <person name="Grigoriev I.V."/>
            <person name="Slininger P.J."/>
            <person name="Dien B.S."/>
            <person name="Jin Y.-S."/>
            <person name="Rao C.V."/>
        </authorList>
    </citation>
    <scope>NUCLEOTIDE SEQUENCE</scope>
    <source>
        <strain evidence="6">NRRL Y-64009</strain>
    </source>
</reference>
<evidence type="ECO:0000313" key="7">
    <source>
        <dbReference type="Proteomes" id="UP001217417"/>
    </source>
</evidence>
<gene>
    <name evidence="6" type="ORF">POJ06DRAFT_295486</name>
</gene>
<dbReference type="EC" id="3.2.1.25" evidence="2"/>
<organism evidence="6 7">
    <name type="scientific">Lipomyces tetrasporus</name>
    <dbReference type="NCBI Taxonomy" id="54092"/>
    <lineage>
        <taxon>Eukaryota</taxon>
        <taxon>Fungi</taxon>
        <taxon>Dikarya</taxon>
        <taxon>Ascomycota</taxon>
        <taxon>Saccharomycotina</taxon>
        <taxon>Lipomycetes</taxon>
        <taxon>Lipomycetales</taxon>
        <taxon>Lipomycetaceae</taxon>
        <taxon>Lipomyces</taxon>
    </lineage>
</organism>
<evidence type="ECO:0000256" key="3">
    <source>
        <dbReference type="ARBA" id="ARBA00022801"/>
    </source>
</evidence>
<dbReference type="SUPFAM" id="SSF49303">
    <property type="entry name" value="beta-Galactosidase/glucuronidase domain"/>
    <property type="match status" value="1"/>
</dbReference>
<accession>A0AAD7VSN5</accession>
<comment type="caution">
    <text evidence="6">The sequence shown here is derived from an EMBL/GenBank/DDBJ whole genome shotgun (WGS) entry which is preliminary data.</text>
</comment>
<protein>
    <recommendedName>
        <fullName evidence="2">beta-mannosidase</fullName>
        <ecNumber evidence="2">3.2.1.25</ecNumber>
    </recommendedName>
</protein>
<dbReference type="GO" id="GO:0006516">
    <property type="term" value="P:glycoprotein catabolic process"/>
    <property type="evidence" value="ECO:0007669"/>
    <property type="project" value="TreeGrafter"/>
</dbReference>
<name>A0AAD7VSN5_9ASCO</name>
<dbReference type="Gene3D" id="2.60.40.10">
    <property type="entry name" value="Immunoglobulins"/>
    <property type="match status" value="1"/>
</dbReference>
<dbReference type="GO" id="GO:0004567">
    <property type="term" value="F:beta-mannosidase activity"/>
    <property type="evidence" value="ECO:0007669"/>
    <property type="project" value="UniProtKB-EC"/>
</dbReference>
<evidence type="ECO:0000256" key="2">
    <source>
        <dbReference type="ARBA" id="ARBA00012754"/>
    </source>
</evidence>
<evidence type="ECO:0000259" key="5">
    <source>
        <dbReference type="Pfam" id="PF22666"/>
    </source>
</evidence>
<dbReference type="PANTHER" id="PTHR43730">
    <property type="entry name" value="BETA-MANNOSIDASE"/>
    <property type="match status" value="1"/>
</dbReference>
<dbReference type="InterPro" id="IPR036156">
    <property type="entry name" value="Beta-gal/glucu_dom_sf"/>
</dbReference>
<dbReference type="GeneID" id="80885679"/>
<keyword evidence="7" id="KW-1185">Reference proteome</keyword>
<proteinExistence type="predicted"/>
<dbReference type="RefSeq" id="XP_056043973.1">
    <property type="nucleotide sequence ID" value="XM_056190513.1"/>
</dbReference>
<evidence type="ECO:0000256" key="1">
    <source>
        <dbReference type="ARBA" id="ARBA00000829"/>
    </source>
</evidence>
<keyword evidence="4" id="KW-0326">Glycosidase</keyword>
<dbReference type="InterPro" id="IPR054593">
    <property type="entry name" value="Beta-mannosidase-like_N2"/>
</dbReference>
<dbReference type="EMBL" id="JARPMG010000005">
    <property type="protein sequence ID" value="KAJ8100523.1"/>
    <property type="molecule type" value="Genomic_DNA"/>
</dbReference>
<dbReference type="SUPFAM" id="SSF49785">
    <property type="entry name" value="Galactose-binding domain-like"/>
    <property type="match status" value="1"/>
</dbReference>